<evidence type="ECO:0000256" key="3">
    <source>
        <dbReference type="ARBA" id="ARBA00022771"/>
    </source>
</evidence>
<proteinExistence type="predicted"/>
<dbReference type="Gene3D" id="4.10.1110.10">
    <property type="entry name" value="AN1-like Zinc finger"/>
    <property type="match status" value="1"/>
</dbReference>
<evidence type="ECO:0000256" key="1">
    <source>
        <dbReference type="ARBA" id="ARBA00003732"/>
    </source>
</evidence>
<dbReference type="SUPFAM" id="SSF57716">
    <property type="entry name" value="Glucocorticoid receptor-like (DNA-binding domain)"/>
    <property type="match status" value="1"/>
</dbReference>
<name>A0A835M5A1_9MAGN</name>
<evidence type="ECO:0000313" key="8">
    <source>
        <dbReference type="EMBL" id="KAF9616926.1"/>
    </source>
</evidence>
<feature type="domain" description="AN1-type" evidence="7">
    <location>
        <begin position="82"/>
        <end position="128"/>
    </location>
</feature>
<comment type="caution">
    <text evidence="9">The sequence shown here is derived from an EMBL/GenBank/DDBJ whole genome shotgun (WGS) entry which is preliminary data.</text>
</comment>
<organism evidence="9 10">
    <name type="scientific">Coptis chinensis</name>
    <dbReference type="NCBI Taxonomy" id="261450"/>
    <lineage>
        <taxon>Eukaryota</taxon>
        <taxon>Viridiplantae</taxon>
        <taxon>Streptophyta</taxon>
        <taxon>Embryophyta</taxon>
        <taxon>Tracheophyta</taxon>
        <taxon>Spermatophyta</taxon>
        <taxon>Magnoliopsida</taxon>
        <taxon>Ranunculales</taxon>
        <taxon>Ranunculaceae</taxon>
        <taxon>Coptidoideae</taxon>
        <taxon>Coptis</taxon>
    </lineage>
</organism>
<evidence type="ECO:0000259" key="6">
    <source>
        <dbReference type="PROSITE" id="PS51036"/>
    </source>
</evidence>
<dbReference type="PANTHER" id="PTHR10634">
    <property type="entry name" value="AN1-TYPE ZINC FINGER PROTEIN"/>
    <property type="match status" value="1"/>
</dbReference>
<dbReference type="InterPro" id="IPR050652">
    <property type="entry name" value="AN1_A20_ZnFinger"/>
</dbReference>
<dbReference type="GO" id="GO:0008270">
    <property type="term" value="F:zinc ion binding"/>
    <property type="evidence" value="ECO:0007669"/>
    <property type="project" value="UniProtKB-KW"/>
</dbReference>
<dbReference type="InterPro" id="IPR002653">
    <property type="entry name" value="Znf_A20"/>
</dbReference>
<dbReference type="PROSITE" id="PS51039">
    <property type="entry name" value="ZF_AN1"/>
    <property type="match status" value="1"/>
</dbReference>
<keyword evidence="2" id="KW-0479">Metal-binding</keyword>
<evidence type="ECO:0000259" key="7">
    <source>
        <dbReference type="PROSITE" id="PS51039"/>
    </source>
</evidence>
<dbReference type="FunFam" id="4.10.1110.10:FF:000001">
    <property type="entry name" value="Zinc finger AN1-type containing 6"/>
    <property type="match status" value="1"/>
</dbReference>
<dbReference type="PROSITE" id="PS51036">
    <property type="entry name" value="ZF_A20"/>
    <property type="match status" value="1"/>
</dbReference>
<keyword evidence="3 5" id="KW-0863">Zinc-finger</keyword>
<dbReference type="Gene3D" id="1.20.5.4770">
    <property type="match status" value="1"/>
</dbReference>
<protein>
    <submittedName>
        <fullName evidence="9">Uncharacterized protein</fullName>
    </submittedName>
</protein>
<dbReference type="Proteomes" id="UP000631114">
    <property type="component" value="Unassembled WGS sequence"/>
</dbReference>
<dbReference type="GO" id="GO:0003677">
    <property type="term" value="F:DNA binding"/>
    <property type="evidence" value="ECO:0007669"/>
    <property type="project" value="InterPro"/>
</dbReference>
<dbReference type="EMBL" id="JADFTS010000003">
    <property type="protein sequence ID" value="KAF9616927.1"/>
    <property type="molecule type" value="Genomic_DNA"/>
</dbReference>
<reference evidence="9 10" key="1">
    <citation type="submission" date="2020-10" db="EMBL/GenBank/DDBJ databases">
        <title>The Coptis chinensis genome and diversification of protoberbering-type alkaloids.</title>
        <authorList>
            <person name="Wang B."/>
            <person name="Shu S."/>
            <person name="Song C."/>
            <person name="Liu Y."/>
        </authorList>
    </citation>
    <scope>NUCLEOTIDE SEQUENCE [LARGE SCALE GENOMIC DNA]</scope>
    <source>
        <strain evidence="9">HL-2020</strain>
        <tissue evidence="9">Leaf</tissue>
    </source>
</reference>
<gene>
    <name evidence="8" type="ORF">IFM89_032996</name>
    <name evidence="9" type="ORF">IFM89_032997</name>
</gene>
<dbReference type="InterPro" id="IPR035896">
    <property type="entry name" value="AN1-like_Znf"/>
</dbReference>
<accession>A0A835M5A1</accession>
<dbReference type="PANTHER" id="PTHR10634:SF67">
    <property type="entry name" value="AN1-TYPE ZINC FINGER PROTEIN 3"/>
    <property type="match status" value="1"/>
</dbReference>
<dbReference type="Pfam" id="PF01754">
    <property type="entry name" value="zf-A20"/>
    <property type="match status" value="1"/>
</dbReference>
<evidence type="ECO:0000256" key="4">
    <source>
        <dbReference type="ARBA" id="ARBA00022833"/>
    </source>
</evidence>
<evidence type="ECO:0000256" key="2">
    <source>
        <dbReference type="ARBA" id="ARBA00022723"/>
    </source>
</evidence>
<keyword evidence="4" id="KW-0862">Zinc</keyword>
<dbReference type="SUPFAM" id="SSF118310">
    <property type="entry name" value="AN1-like Zinc finger"/>
    <property type="match status" value="1"/>
</dbReference>
<sequence length="147" mass="16220">MTSQQQPEGHHHLCANGCGFFGTPSNRNLCSKCYRDVVLNEAREAEAKQVINKSFNNNSVSAVSVSDVVAESVNVEESCNVEVKKNRCFSCNKRVGLTGFKCKCGDCFCTTHRYPESHDCSFDFKASGRDAIAKSNPVIKAEKLVKF</sequence>
<feature type="domain" description="A20-type" evidence="6">
    <location>
        <begin position="8"/>
        <end position="42"/>
    </location>
</feature>
<dbReference type="SMART" id="SM00154">
    <property type="entry name" value="ZnF_AN1"/>
    <property type="match status" value="1"/>
</dbReference>
<evidence type="ECO:0000313" key="9">
    <source>
        <dbReference type="EMBL" id="KAF9616927.1"/>
    </source>
</evidence>
<evidence type="ECO:0000256" key="5">
    <source>
        <dbReference type="PROSITE-ProRule" id="PRU00449"/>
    </source>
</evidence>
<dbReference type="SMART" id="SM00259">
    <property type="entry name" value="ZnF_A20"/>
    <property type="match status" value="1"/>
</dbReference>
<dbReference type="InterPro" id="IPR000058">
    <property type="entry name" value="Znf_AN1"/>
</dbReference>
<dbReference type="AlphaFoldDB" id="A0A835M5A1"/>
<keyword evidence="10" id="KW-1185">Reference proteome</keyword>
<dbReference type="Pfam" id="PF01428">
    <property type="entry name" value="zf-AN1"/>
    <property type="match status" value="1"/>
</dbReference>
<dbReference type="EMBL" id="JADFTS010000003">
    <property type="protein sequence ID" value="KAF9616926.1"/>
    <property type="molecule type" value="Genomic_DNA"/>
</dbReference>
<dbReference type="OrthoDB" id="428577at2759"/>
<evidence type="ECO:0000313" key="10">
    <source>
        <dbReference type="Proteomes" id="UP000631114"/>
    </source>
</evidence>
<comment type="function">
    <text evidence="1">May be involved in environmental stress response.</text>
</comment>